<comment type="subcellular location">
    <subcellularLocation>
        <location evidence="1">Membrane</location>
        <topology evidence="1">Multi-pass membrane protein</topology>
    </subcellularLocation>
</comment>
<feature type="region of interest" description="Disordered" evidence="5">
    <location>
        <begin position="188"/>
        <end position="213"/>
    </location>
</feature>
<name>A0A820U1C9_9BILA</name>
<keyword evidence="3 6" id="KW-1133">Transmembrane helix</keyword>
<evidence type="ECO:0000256" key="1">
    <source>
        <dbReference type="ARBA" id="ARBA00004141"/>
    </source>
</evidence>
<dbReference type="EMBL" id="CAJOBR010000231">
    <property type="protein sequence ID" value="CAF4484262.1"/>
    <property type="molecule type" value="Genomic_DNA"/>
</dbReference>
<evidence type="ECO:0000256" key="6">
    <source>
        <dbReference type="SAM" id="Phobius"/>
    </source>
</evidence>
<feature type="compositionally biased region" description="Low complexity" evidence="5">
    <location>
        <begin position="188"/>
        <end position="199"/>
    </location>
</feature>
<evidence type="ECO:0000313" key="7">
    <source>
        <dbReference type="EMBL" id="CAF4484262.1"/>
    </source>
</evidence>
<protein>
    <recommendedName>
        <fullName evidence="9">Tetraspanin</fullName>
    </recommendedName>
</protein>
<gene>
    <name evidence="7" type="ORF">QYT958_LOCUS3301</name>
</gene>
<feature type="transmembrane region" description="Helical" evidence="6">
    <location>
        <begin position="95"/>
        <end position="119"/>
    </location>
</feature>
<dbReference type="Proteomes" id="UP000663848">
    <property type="component" value="Unassembled WGS sequence"/>
</dbReference>
<accession>A0A820U1C9</accession>
<comment type="caution">
    <text evidence="7">The sequence shown here is derived from an EMBL/GenBank/DDBJ whole genome shotgun (WGS) entry which is preliminary data.</text>
</comment>
<keyword evidence="4 6" id="KW-0472">Membrane</keyword>
<sequence length="313" mass="33855">MKSRPAIVATTSGTSTPAKRTLFRIALTVALVCITGVTTILILHGGLSLMRLRYFVDIGVHPRHVTSLALVIFGILALLTLMILIIGLIKVNRSLAIVAAVLLGVCSLGLIAFSTWSFLTIASGQLAASINSTIVKELDQTQYRVSTGNDVVIENTPKMARLEKQHQCCGLTDPIEDYRSRQPAIYGSLNPSSSSGNSHSKGRNPPTQRNTATFGSSVQLPISCCNEKYRSENNLCIDMFSNNTNPINRYNIVGCYAVVARHKFERIQREGFATVVAACLSVISCIALAAVVRLLGEGYQIAYSGKSKNCKCQ</sequence>
<evidence type="ECO:0008006" key="9">
    <source>
        <dbReference type="Google" id="ProtNLM"/>
    </source>
</evidence>
<keyword evidence="2 6" id="KW-0812">Transmembrane</keyword>
<dbReference type="Pfam" id="PF00335">
    <property type="entry name" value="Tetraspanin"/>
    <property type="match status" value="1"/>
</dbReference>
<proteinExistence type="predicted"/>
<reference evidence="7" key="1">
    <citation type="submission" date="2021-02" db="EMBL/GenBank/DDBJ databases">
        <authorList>
            <person name="Nowell W R."/>
        </authorList>
    </citation>
    <scope>NUCLEOTIDE SEQUENCE</scope>
</reference>
<dbReference type="InterPro" id="IPR018499">
    <property type="entry name" value="Tetraspanin/Peripherin"/>
</dbReference>
<dbReference type="AlphaFoldDB" id="A0A820U1C9"/>
<organism evidence="7 8">
    <name type="scientific">Rotaria socialis</name>
    <dbReference type="NCBI Taxonomy" id="392032"/>
    <lineage>
        <taxon>Eukaryota</taxon>
        <taxon>Metazoa</taxon>
        <taxon>Spiralia</taxon>
        <taxon>Gnathifera</taxon>
        <taxon>Rotifera</taxon>
        <taxon>Eurotatoria</taxon>
        <taxon>Bdelloidea</taxon>
        <taxon>Philodinida</taxon>
        <taxon>Philodinidae</taxon>
        <taxon>Rotaria</taxon>
    </lineage>
</organism>
<evidence type="ECO:0000256" key="5">
    <source>
        <dbReference type="SAM" id="MobiDB-lite"/>
    </source>
</evidence>
<feature type="transmembrane region" description="Helical" evidence="6">
    <location>
        <begin position="271"/>
        <end position="295"/>
    </location>
</feature>
<dbReference type="GO" id="GO:0016020">
    <property type="term" value="C:membrane"/>
    <property type="evidence" value="ECO:0007669"/>
    <property type="project" value="UniProtKB-SubCell"/>
</dbReference>
<evidence type="ECO:0000313" key="8">
    <source>
        <dbReference type="Proteomes" id="UP000663848"/>
    </source>
</evidence>
<feature type="transmembrane region" description="Helical" evidence="6">
    <location>
        <begin position="22"/>
        <end position="47"/>
    </location>
</feature>
<evidence type="ECO:0000256" key="3">
    <source>
        <dbReference type="ARBA" id="ARBA00022989"/>
    </source>
</evidence>
<evidence type="ECO:0000256" key="4">
    <source>
        <dbReference type="ARBA" id="ARBA00023136"/>
    </source>
</evidence>
<evidence type="ECO:0000256" key="2">
    <source>
        <dbReference type="ARBA" id="ARBA00022692"/>
    </source>
</evidence>
<feature type="transmembrane region" description="Helical" evidence="6">
    <location>
        <begin position="68"/>
        <end position="89"/>
    </location>
</feature>